<dbReference type="GO" id="GO:0000162">
    <property type="term" value="P:L-tryptophan biosynthetic process"/>
    <property type="evidence" value="ECO:0007669"/>
    <property type="project" value="TreeGrafter"/>
</dbReference>
<dbReference type="RefSeq" id="WP_014769870.1">
    <property type="nucleotide sequence ID" value="NC_018002.1"/>
</dbReference>
<protein>
    <submittedName>
        <fullName evidence="2">Anthranilate/para-aminobenzoate synthase component I</fullName>
    </submittedName>
</protein>
<keyword evidence="3" id="KW-1185">Reference proteome</keyword>
<dbReference type="PANTHER" id="PTHR11236:SF50">
    <property type="entry name" value="AMINODEOXYCHORISMATE SYNTHASE COMPONENT 1"/>
    <property type="match status" value="1"/>
</dbReference>
<gene>
    <name evidence="2" type="ordered locus">Sulba_1706</name>
</gene>
<dbReference type="HOGENOM" id="CLU_006493_1_0_7"/>
<dbReference type="AlphaFoldDB" id="I3XYH0"/>
<proteinExistence type="predicted"/>
<name>I3XYH0_SULBS</name>
<dbReference type="Proteomes" id="UP000006176">
    <property type="component" value="Chromosome"/>
</dbReference>
<evidence type="ECO:0000313" key="2">
    <source>
        <dbReference type="EMBL" id="AFL68994.1"/>
    </source>
</evidence>
<feature type="domain" description="Chorismate-utilising enzyme C-terminal" evidence="1">
    <location>
        <begin position="49"/>
        <end position="293"/>
    </location>
</feature>
<dbReference type="PRINTS" id="PR00095">
    <property type="entry name" value="ANTSNTHASEI"/>
</dbReference>
<dbReference type="Pfam" id="PF00425">
    <property type="entry name" value="Chorismate_bind"/>
    <property type="match status" value="1"/>
</dbReference>
<dbReference type="eggNOG" id="COG0147">
    <property type="taxonomic scope" value="Bacteria"/>
</dbReference>
<dbReference type="PANTHER" id="PTHR11236">
    <property type="entry name" value="AMINOBENZOATE/ANTHRANILATE SYNTHASE"/>
    <property type="match status" value="1"/>
</dbReference>
<evidence type="ECO:0000259" key="1">
    <source>
        <dbReference type="Pfam" id="PF00425"/>
    </source>
</evidence>
<dbReference type="InterPro" id="IPR005801">
    <property type="entry name" value="ADC_synthase"/>
</dbReference>
<dbReference type="NCBIfam" id="NF005486">
    <property type="entry name" value="PRK07093.1"/>
    <property type="match status" value="1"/>
</dbReference>
<accession>I3XYH0</accession>
<dbReference type="InterPro" id="IPR019999">
    <property type="entry name" value="Anth_synth_I-like"/>
</dbReference>
<dbReference type="KEGG" id="sba:Sulba_1706"/>
<sequence length="299" mass="33842">MIDYAQKNVYAKALSLLDEDVLYAFETPLCSSKKLTCKAVTCKKTYPSPEVYFQKFDAVMEEIKAGNTYMLNLTAQTKVEVSFDLKSLFYAAHAPFKLYFKDQFVAFSPERFVKIQANQIHTYPMKGTIDASVPNAEAVILGDEKEKAEHVMVVDLLRNDLSMVAKEVRVEKFRYIEKVHTSDKTLLQVSSHIQGTLDEQWHERIGDILSTLLPAGSISGTPKRSSVEIIERIEGYDRGFYTGIFGIYDGTMLDSAVLIRFLEKTDEGYVFKSGGGITVLSEAKKEYDEVCDKVYFPVF</sequence>
<organism evidence="2 3">
    <name type="scientific">Sulfurospirillum barnesii (strain ATCC 700032 / DSM 10660 / SES-3)</name>
    <dbReference type="NCBI Taxonomy" id="760154"/>
    <lineage>
        <taxon>Bacteria</taxon>
        <taxon>Pseudomonadati</taxon>
        <taxon>Campylobacterota</taxon>
        <taxon>Epsilonproteobacteria</taxon>
        <taxon>Campylobacterales</taxon>
        <taxon>Sulfurospirillaceae</taxon>
        <taxon>Sulfurospirillum</taxon>
    </lineage>
</organism>
<reference evidence="2 3" key="1">
    <citation type="submission" date="2012-06" db="EMBL/GenBank/DDBJ databases">
        <title>Complete sequence of Sulfurospirillum barnesii SES-3.</title>
        <authorList>
            <consortium name="US DOE Joint Genome Institute"/>
            <person name="Lucas S."/>
            <person name="Han J."/>
            <person name="Lapidus A."/>
            <person name="Cheng J.-F."/>
            <person name="Goodwin L."/>
            <person name="Pitluck S."/>
            <person name="Peters L."/>
            <person name="Ovchinnikova G."/>
            <person name="Lu M."/>
            <person name="Detter J.C."/>
            <person name="Han C."/>
            <person name="Tapia R."/>
            <person name="Land M."/>
            <person name="Hauser L."/>
            <person name="Kyrpides N."/>
            <person name="Ivanova N."/>
            <person name="Pagani I."/>
            <person name="Stolz J."/>
            <person name="Arkin A."/>
            <person name="Dehal P."/>
            <person name="Oremland R."/>
            <person name="Saltikov C."/>
            <person name="Basu P."/>
            <person name="Hollibaugh J."/>
            <person name="Newman D."/>
            <person name="Stolyar S."/>
            <person name="Hazen T."/>
            <person name="Woyke T."/>
        </authorList>
    </citation>
    <scope>NUCLEOTIDE SEQUENCE [LARGE SCALE GENOMIC DNA]</scope>
    <source>
        <strain evidence="3">ATCC 700032 / DSM 10660 / SES-3</strain>
    </source>
</reference>
<dbReference type="GO" id="GO:0046820">
    <property type="term" value="F:4-amino-4-deoxychorismate synthase activity"/>
    <property type="evidence" value="ECO:0007669"/>
    <property type="project" value="TreeGrafter"/>
</dbReference>
<evidence type="ECO:0000313" key="3">
    <source>
        <dbReference type="Proteomes" id="UP000006176"/>
    </source>
</evidence>
<dbReference type="STRING" id="760154.Sulba_1706"/>
<dbReference type="Gene3D" id="3.60.120.10">
    <property type="entry name" value="Anthranilate synthase"/>
    <property type="match status" value="1"/>
</dbReference>
<dbReference type="PATRIC" id="fig|760154.4.peg.1707"/>
<dbReference type="InterPro" id="IPR015890">
    <property type="entry name" value="Chorismate_C"/>
</dbReference>
<dbReference type="SUPFAM" id="SSF56322">
    <property type="entry name" value="ADC synthase"/>
    <property type="match status" value="1"/>
</dbReference>
<dbReference type="EMBL" id="CP003333">
    <property type="protein sequence ID" value="AFL68994.1"/>
    <property type="molecule type" value="Genomic_DNA"/>
</dbReference>